<dbReference type="KEGG" id="mgo:AFA91_07070"/>
<dbReference type="EMBL" id="CP012150">
    <property type="protein sequence ID" value="AKS31677.1"/>
    <property type="molecule type" value="Genomic_DNA"/>
</dbReference>
<proteinExistence type="predicted"/>
<dbReference type="AlphaFoldDB" id="A0A0K0X2V1"/>
<dbReference type="Proteomes" id="UP000062255">
    <property type="component" value="Chromosome"/>
</dbReference>
<dbReference type="STRING" id="134601.AFA91_07070"/>
<sequence>MPEQWEGEVDGHSFYFRERGGDWVIELDLHEQQPGITRGERIATGTIATPGVRRVPSGSGGVQSSGLFTRCCRESPTADLYLASVLGIGSKS</sequence>
<accession>A0A0K0X2V1</accession>
<reference evidence="1 2" key="1">
    <citation type="submission" date="2015-07" db="EMBL/GenBank/DDBJ databases">
        <title>Complete genome sequence of Mycobacterium goodii X7B, a facultative thermophilic biodesulfurizing bacterium.</title>
        <authorList>
            <person name="Yu B."/>
            <person name="Li F."/>
            <person name="Xu P."/>
        </authorList>
    </citation>
    <scope>NUCLEOTIDE SEQUENCE [LARGE SCALE GENOMIC DNA]</scope>
    <source>
        <strain evidence="1 2">X7B</strain>
    </source>
</reference>
<dbReference type="PATRIC" id="fig|134601.6.peg.1465"/>
<protein>
    <submittedName>
        <fullName evidence="1">Uncharacterized protein</fullName>
    </submittedName>
</protein>
<gene>
    <name evidence="1" type="ORF">AFA91_07070</name>
</gene>
<organism evidence="1 2">
    <name type="scientific">Mycolicibacterium goodii</name>
    <name type="common">Mycobacterium goodii</name>
    <dbReference type="NCBI Taxonomy" id="134601"/>
    <lineage>
        <taxon>Bacteria</taxon>
        <taxon>Bacillati</taxon>
        <taxon>Actinomycetota</taxon>
        <taxon>Actinomycetes</taxon>
        <taxon>Mycobacteriales</taxon>
        <taxon>Mycobacteriaceae</taxon>
        <taxon>Mycolicibacterium</taxon>
    </lineage>
</organism>
<evidence type="ECO:0000313" key="2">
    <source>
        <dbReference type="Proteomes" id="UP000062255"/>
    </source>
</evidence>
<name>A0A0K0X2V1_MYCGD</name>
<evidence type="ECO:0000313" key="1">
    <source>
        <dbReference type="EMBL" id="AKS31677.1"/>
    </source>
</evidence>